<proteinExistence type="predicted"/>
<protein>
    <recommendedName>
        <fullName evidence="4">ABC transporter permease</fullName>
    </recommendedName>
</protein>
<dbReference type="Proteomes" id="UP000029734">
    <property type="component" value="Unassembled WGS sequence"/>
</dbReference>
<dbReference type="eggNOG" id="COG1277">
    <property type="taxonomic scope" value="Bacteria"/>
</dbReference>
<feature type="transmembrane region" description="Helical" evidence="1">
    <location>
        <begin position="62"/>
        <end position="80"/>
    </location>
</feature>
<dbReference type="EMBL" id="JQCR01000003">
    <property type="protein sequence ID" value="KGE16895.1"/>
    <property type="molecule type" value="Genomic_DNA"/>
</dbReference>
<feature type="transmembrane region" description="Helical" evidence="1">
    <location>
        <begin position="106"/>
        <end position="132"/>
    </location>
</feature>
<reference evidence="2 3" key="2">
    <citation type="submission" date="2014-10" db="EMBL/GenBank/DDBJ databases">
        <title>Comparative genomics of the Paenibacillus odorifer group.</title>
        <authorList>
            <person name="Tsai Y.-C."/>
            <person name="Martin N."/>
            <person name="Korlach J."/>
            <person name="Wiedmann M."/>
        </authorList>
    </citation>
    <scope>NUCLEOTIDE SEQUENCE [LARGE SCALE GENOMIC DNA]</scope>
    <source>
        <strain evidence="2 3">DSM 18334</strain>
    </source>
</reference>
<feature type="transmembrane region" description="Helical" evidence="1">
    <location>
        <begin position="217"/>
        <end position="242"/>
    </location>
</feature>
<gene>
    <name evidence="2" type="ORF">PWYN_19660</name>
</gene>
<comment type="caution">
    <text evidence="2">The sequence shown here is derived from an EMBL/GenBank/DDBJ whole genome shotgun (WGS) entry which is preliminary data.</text>
</comment>
<evidence type="ECO:0000256" key="1">
    <source>
        <dbReference type="SAM" id="Phobius"/>
    </source>
</evidence>
<keyword evidence="1" id="KW-0472">Membrane</keyword>
<keyword evidence="1" id="KW-1133">Transmembrane helix</keyword>
<dbReference type="AlphaFoldDB" id="A0A098M331"/>
<dbReference type="PANTHER" id="PTHR37305:SF1">
    <property type="entry name" value="MEMBRANE PROTEIN"/>
    <property type="match status" value="1"/>
</dbReference>
<accession>A0A098M331</accession>
<evidence type="ECO:0008006" key="4">
    <source>
        <dbReference type="Google" id="ProtNLM"/>
    </source>
</evidence>
<dbReference type="PANTHER" id="PTHR37305">
    <property type="entry name" value="INTEGRAL MEMBRANE PROTEIN-RELATED"/>
    <property type="match status" value="1"/>
</dbReference>
<evidence type="ECO:0000313" key="2">
    <source>
        <dbReference type="EMBL" id="KGE16895.1"/>
    </source>
</evidence>
<keyword evidence="3" id="KW-1185">Reference proteome</keyword>
<evidence type="ECO:0000313" key="3">
    <source>
        <dbReference type="Proteomes" id="UP000029734"/>
    </source>
</evidence>
<dbReference type="OrthoDB" id="8613028at2"/>
<feature type="transmembrane region" description="Helical" evidence="1">
    <location>
        <begin position="21"/>
        <end position="42"/>
    </location>
</feature>
<reference evidence="2 3" key="1">
    <citation type="submission" date="2014-08" db="EMBL/GenBank/DDBJ databases">
        <authorList>
            <person name="den Bakker H.C."/>
        </authorList>
    </citation>
    <scope>NUCLEOTIDE SEQUENCE [LARGE SCALE GENOMIC DNA]</scope>
    <source>
        <strain evidence="2 3">DSM 18334</strain>
    </source>
</reference>
<dbReference type="RefSeq" id="WP_036655212.1">
    <property type="nucleotide sequence ID" value="NZ_JQCR01000003.1"/>
</dbReference>
<keyword evidence="1" id="KW-0812">Transmembrane</keyword>
<feature type="transmembrane region" description="Helical" evidence="1">
    <location>
        <begin position="152"/>
        <end position="182"/>
    </location>
</feature>
<organism evidence="2 3">
    <name type="scientific">Paenibacillus wynnii</name>
    <dbReference type="NCBI Taxonomy" id="268407"/>
    <lineage>
        <taxon>Bacteria</taxon>
        <taxon>Bacillati</taxon>
        <taxon>Bacillota</taxon>
        <taxon>Bacilli</taxon>
        <taxon>Bacillales</taxon>
        <taxon>Paenibacillaceae</taxon>
        <taxon>Paenibacillus</taxon>
    </lineage>
</organism>
<dbReference type="STRING" id="268407.PWYN_19660"/>
<sequence length="248" mass="27389">MRNFNRLVLNEWFKISKKRTFLVAYLLVILLPLLIGYIIHSVSGDMFKSTLDFTKEMLLPNGLGQALTIIAIIGTAGVVAKEHSQGTIKFLLIRARSRTAILASKYVAVLLYALSLTLVVIAATYASGALWFGVSGGEAGINDILQSVMYSFVYATMYLTLAFMIGILTTSTGVTIGITMFAITIDNIVIHKDFYKYFLFPNMSLVAYENGGAPMPGMTLTFSIVMLSLYLLLFLLVGFTVFRRRDVA</sequence>
<name>A0A098M331_9BACL</name>
<dbReference type="Pfam" id="PF12730">
    <property type="entry name" value="ABC2_membrane_4"/>
    <property type="match status" value="1"/>
</dbReference>